<reference evidence="6 7" key="1">
    <citation type="submission" date="2021-05" db="EMBL/GenBank/DDBJ databases">
        <title>Biocontrol using Exiguobacterium acetylicum SI17 against litchi downy blight caused by Peronophythora litchii.</title>
        <authorList>
            <person name="Zheng L."/>
        </authorList>
    </citation>
    <scope>NUCLEOTIDE SEQUENCE [LARGE SCALE GENOMIC DNA]</scope>
    <source>
        <strain evidence="6 7">SI17</strain>
        <plasmid evidence="6 7">p2</plasmid>
    </source>
</reference>
<dbReference type="SMART" id="SM00283">
    <property type="entry name" value="MA"/>
    <property type="match status" value="1"/>
</dbReference>
<protein>
    <submittedName>
        <fullName evidence="6">PAS domain S-box protein</fullName>
    </submittedName>
</protein>
<dbReference type="InterPro" id="IPR000700">
    <property type="entry name" value="PAS-assoc_C"/>
</dbReference>
<dbReference type="Gene3D" id="1.10.287.950">
    <property type="entry name" value="Methyl-accepting chemotaxis protein"/>
    <property type="match status" value="1"/>
</dbReference>
<dbReference type="CDD" id="cd00130">
    <property type="entry name" value="PAS"/>
    <property type="match status" value="1"/>
</dbReference>
<evidence type="ECO:0000256" key="1">
    <source>
        <dbReference type="ARBA" id="ARBA00023224"/>
    </source>
</evidence>
<evidence type="ECO:0000256" key="2">
    <source>
        <dbReference type="ARBA" id="ARBA00029447"/>
    </source>
</evidence>
<dbReference type="NCBIfam" id="TIGR00229">
    <property type="entry name" value="sensory_box"/>
    <property type="match status" value="1"/>
</dbReference>
<dbReference type="Pfam" id="PF00015">
    <property type="entry name" value="MCPsignal"/>
    <property type="match status" value="1"/>
</dbReference>
<dbReference type="InterPro" id="IPR035965">
    <property type="entry name" value="PAS-like_dom_sf"/>
</dbReference>
<feature type="domain" description="PAC" evidence="5">
    <location>
        <begin position="80"/>
        <end position="133"/>
    </location>
</feature>
<keyword evidence="1 3" id="KW-0807">Transducer</keyword>
<proteinExistence type="inferred from homology"/>
<dbReference type="Gene3D" id="3.30.450.20">
    <property type="entry name" value="PAS domain"/>
    <property type="match status" value="1"/>
</dbReference>
<evidence type="ECO:0000256" key="3">
    <source>
        <dbReference type="PROSITE-ProRule" id="PRU00284"/>
    </source>
</evidence>
<dbReference type="GeneID" id="88813442"/>
<comment type="similarity">
    <text evidence="2">Belongs to the methyl-accepting chemotaxis (MCP) protein family.</text>
</comment>
<geneLocation type="plasmid" evidence="6 7">
    <name>p2</name>
</geneLocation>
<dbReference type="EMBL" id="CP075899">
    <property type="protein sequence ID" value="QWB31908.1"/>
    <property type="molecule type" value="Genomic_DNA"/>
</dbReference>
<keyword evidence="6" id="KW-0614">Plasmid</keyword>
<gene>
    <name evidence="6" type="ORF">KKI46_17200</name>
</gene>
<dbReference type="RefSeq" id="WP_214813992.1">
    <property type="nucleotide sequence ID" value="NZ_CP075899.1"/>
</dbReference>
<dbReference type="InterPro" id="IPR000014">
    <property type="entry name" value="PAS"/>
</dbReference>
<evidence type="ECO:0000259" key="4">
    <source>
        <dbReference type="PROSITE" id="PS50111"/>
    </source>
</evidence>
<dbReference type="PRINTS" id="PR00260">
    <property type="entry name" value="CHEMTRNSDUCR"/>
</dbReference>
<feature type="domain" description="Methyl-accepting transducer" evidence="4">
    <location>
        <begin position="110"/>
        <end position="300"/>
    </location>
</feature>
<dbReference type="InterPro" id="IPR004089">
    <property type="entry name" value="MCPsignal_dom"/>
</dbReference>
<evidence type="ECO:0000259" key="5">
    <source>
        <dbReference type="PROSITE" id="PS50113"/>
    </source>
</evidence>
<name>A0ABX8GFB2_EXIAC</name>
<dbReference type="SUPFAM" id="SSF58104">
    <property type="entry name" value="Methyl-accepting chemotaxis protein (MCP) signaling domain"/>
    <property type="match status" value="1"/>
</dbReference>
<dbReference type="SUPFAM" id="SSF55785">
    <property type="entry name" value="PYP-like sensor domain (PAS domain)"/>
    <property type="match status" value="1"/>
</dbReference>
<dbReference type="Proteomes" id="UP000679498">
    <property type="component" value="Plasmid p2"/>
</dbReference>
<dbReference type="PROSITE" id="PS50113">
    <property type="entry name" value="PAC"/>
    <property type="match status" value="1"/>
</dbReference>
<evidence type="ECO:0000313" key="7">
    <source>
        <dbReference type="Proteomes" id="UP000679498"/>
    </source>
</evidence>
<dbReference type="PANTHER" id="PTHR32089:SF112">
    <property type="entry name" value="LYSOZYME-LIKE PROTEIN-RELATED"/>
    <property type="match status" value="1"/>
</dbReference>
<organism evidence="6 7">
    <name type="scientific">Exiguobacterium acetylicum</name>
    <name type="common">Brevibacterium acetylicum</name>
    <dbReference type="NCBI Taxonomy" id="41170"/>
    <lineage>
        <taxon>Bacteria</taxon>
        <taxon>Bacillati</taxon>
        <taxon>Bacillota</taxon>
        <taxon>Bacilli</taxon>
        <taxon>Bacillales</taxon>
        <taxon>Bacillales Family XII. Incertae Sedis</taxon>
        <taxon>Exiguobacterium</taxon>
    </lineage>
</organism>
<dbReference type="InterPro" id="IPR013656">
    <property type="entry name" value="PAS_4"/>
</dbReference>
<dbReference type="PANTHER" id="PTHR32089">
    <property type="entry name" value="METHYL-ACCEPTING CHEMOTAXIS PROTEIN MCPB"/>
    <property type="match status" value="1"/>
</dbReference>
<dbReference type="InterPro" id="IPR004090">
    <property type="entry name" value="Chemotax_Me-accpt_rcpt"/>
</dbReference>
<dbReference type="Pfam" id="PF08448">
    <property type="entry name" value="PAS_4"/>
    <property type="match status" value="1"/>
</dbReference>
<sequence>MDSDTVNLSSGIVLDSLKNHVAMIRFDLQRKVVDVNDLFAKTMKYRKEEMIGMYHHLFCPPSFVNSNEYKEFWEKLFFGLSASDKIERIDSLGNSIWLEATYMPLIEDGQVVGVVKIATDITERQQLVETYAKTFDTIADTLDERALYGIKESGLLKKTIEHMASETLANYKVVQNLQKQADEITQITATIKGIASQTNLLSLNASIEAARAGDYGKGFNVVATEVRNLSKLVERAVVDVRTTTEKMNGELEKVLKVMDQSAKDTTDSLQVMEKTVDRFNSMGETAGELNVTAKAFTSIV</sequence>
<evidence type="ECO:0000313" key="6">
    <source>
        <dbReference type="EMBL" id="QWB31908.1"/>
    </source>
</evidence>
<accession>A0ABX8GFB2</accession>
<keyword evidence="7" id="KW-1185">Reference proteome</keyword>
<dbReference type="PROSITE" id="PS50111">
    <property type="entry name" value="CHEMOTAXIS_TRANSDUC_2"/>
    <property type="match status" value="1"/>
</dbReference>